<feature type="region of interest" description="Disordered" evidence="1">
    <location>
        <begin position="1"/>
        <end position="27"/>
    </location>
</feature>
<sequence length="585" mass="65607">MHPNLSTASDGSQADNSNKRIRTHPERAEVPATAAQRFFNTPELVQSILVCLAKERIDVLALSLVSKALRVQALNVWVRQLDVPVKAANDRLKFFRSNPTLLQNVRYLRLRHDSGTLPLIDLSIYDSDPLCLPDMLSQRLVALKIRHREACDYLAESSPSERRSDSDQLTGIQDSVSRMTLAKLAEVILKAKGGPGLRSFQFHASSSEADLPPAKVDPLWQQVVQHAPSLLYLNIHTIPLELPSVVSKTAFARLEELQLQLWYSGRVPLIEDLLDDATNLHALAIRTDVQETFSLRQTFPRLRYVDVEGVLPGKDEVESFARRHPNVVSFWGDFLPRSETVSEPASPSTRSIPKFYPNLAHIRIQRAAELQRHLDSGRSFAVIDILSAGDNVERCLTLLPSYPAAAERLTFLALSFGPVQITGSFLSQVPSMVHSQALPNLAELHLSIPEDWQEAFGWACNFEAGTGRLVAAMIKAQSLEVLRLSGPNQVTQHREILLDNDFPPALEYFSLRRASPVYHEPQYFRFVSSHPEAHIVTTGSGGKRGRLQRVPSVFRQRITKEGVWHRPLVKMYIDTVLDHLDDAPI</sequence>
<organism evidence="2 3">
    <name type="scientific">Tilletia horrida</name>
    <dbReference type="NCBI Taxonomy" id="155126"/>
    <lineage>
        <taxon>Eukaryota</taxon>
        <taxon>Fungi</taxon>
        <taxon>Dikarya</taxon>
        <taxon>Basidiomycota</taxon>
        <taxon>Ustilaginomycotina</taxon>
        <taxon>Exobasidiomycetes</taxon>
        <taxon>Tilletiales</taxon>
        <taxon>Tilletiaceae</taxon>
        <taxon>Tilletia</taxon>
    </lineage>
</organism>
<dbReference type="Proteomes" id="UP001176517">
    <property type="component" value="Unassembled WGS sequence"/>
</dbReference>
<comment type="caution">
    <text evidence="2">The sequence shown here is derived from an EMBL/GenBank/DDBJ whole genome shotgun (WGS) entry which is preliminary data.</text>
</comment>
<accession>A0AAN6JNC5</accession>
<keyword evidence="3" id="KW-1185">Reference proteome</keyword>
<evidence type="ECO:0000313" key="2">
    <source>
        <dbReference type="EMBL" id="KAK0542196.1"/>
    </source>
</evidence>
<reference evidence="2" key="1">
    <citation type="journal article" date="2023" name="PhytoFront">
        <title>Draft Genome Resources of Seven Strains of Tilletia horrida, Causal Agent of Kernel Smut of Rice.</title>
        <authorList>
            <person name="Khanal S."/>
            <person name="Antony Babu S."/>
            <person name="Zhou X.G."/>
        </authorList>
    </citation>
    <scope>NUCLEOTIDE SEQUENCE</scope>
    <source>
        <strain evidence="2">TX6</strain>
    </source>
</reference>
<protein>
    <submittedName>
        <fullName evidence="2">Uncharacterized protein</fullName>
    </submittedName>
</protein>
<gene>
    <name evidence="2" type="ORF">OC846_006810</name>
</gene>
<dbReference type="EMBL" id="JAPDMZ010000595">
    <property type="protein sequence ID" value="KAK0542196.1"/>
    <property type="molecule type" value="Genomic_DNA"/>
</dbReference>
<name>A0AAN6JNC5_9BASI</name>
<proteinExistence type="predicted"/>
<feature type="compositionally biased region" description="Polar residues" evidence="1">
    <location>
        <begin position="1"/>
        <end position="16"/>
    </location>
</feature>
<evidence type="ECO:0000256" key="1">
    <source>
        <dbReference type="SAM" id="MobiDB-lite"/>
    </source>
</evidence>
<evidence type="ECO:0000313" key="3">
    <source>
        <dbReference type="Proteomes" id="UP001176517"/>
    </source>
</evidence>
<dbReference type="AlphaFoldDB" id="A0AAN6JNC5"/>